<evidence type="ECO:0000256" key="8">
    <source>
        <dbReference type="SAM" id="Phobius"/>
    </source>
</evidence>
<reference evidence="9 10" key="1">
    <citation type="submission" date="2023-12" db="EMBL/GenBank/DDBJ databases">
        <title>Description of an unclassified Opitutus bacterium of Verrucomicrobiota.</title>
        <authorList>
            <person name="Zhang D.-F."/>
        </authorList>
    </citation>
    <scope>NUCLEOTIDE SEQUENCE [LARGE SCALE GENOMIC DNA]</scope>
    <source>
        <strain evidence="9 10">WL0086</strain>
    </source>
</reference>
<feature type="transmembrane region" description="Helical" evidence="8">
    <location>
        <begin position="79"/>
        <end position="99"/>
    </location>
</feature>
<dbReference type="RefSeq" id="WP_221031758.1">
    <property type="nucleotide sequence ID" value="NZ_CP139781.1"/>
</dbReference>
<accession>A0ABZ1CBF9</accession>
<keyword evidence="7 8" id="KW-0472">Membrane</keyword>
<feature type="transmembrane region" description="Helical" evidence="8">
    <location>
        <begin position="111"/>
        <end position="129"/>
    </location>
</feature>
<keyword evidence="10" id="KW-1185">Reference proteome</keyword>
<feature type="transmembrane region" description="Helical" evidence="8">
    <location>
        <begin position="136"/>
        <end position="155"/>
    </location>
</feature>
<feature type="transmembrane region" description="Helical" evidence="8">
    <location>
        <begin position="204"/>
        <end position="224"/>
    </location>
</feature>
<dbReference type="EMBL" id="CP139781">
    <property type="protein sequence ID" value="WRQ88657.1"/>
    <property type="molecule type" value="Genomic_DNA"/>
</dbReference>
<dbReference type="InterPro" id="IPR026392">
    <property type="entry name" value="Exo/Archaeosortase_dom"/>
</dbReference>
<evidence type="ECO:0000256" key="2">
    <source>
        <dbReference type="ARBA" id="ARBA00022475"/>
    </source>
</evidence>
<dbReference type="NCBIfam" id="TIGR04178">
    <property type="entry name" value="exo_archaeo"/>
    <property type="match status" value="1"/>
</dbReference>
<comment type="subcellular location">
    <subcellularLocation>
        <location evidence="1">Cell membrane</location>
        <topology evidence="1">Multi-pass membrane protein</topology>
    </subcellularLocation>
</comment>
<feature type="transmembrane region" description="Helical" evidence="8">
    <location>
        <begin position="231"/>
        <end position="251"/>
    </location>
</feature>
<sequence length="531" mass="58298">MSSQIETVAAPERGREVSADRWSVGLLVACLWGPILWRLREAWGADPELMHGVAVPFLALYLAWQRARVGERTGGRKVGTAWIGIVVLIVSLVGCWAMALVLEINALWPKAQWVGAGFATAGSLGVLYWSGGWPRVRHYAFPVLFMFTALSWPTFVRTAVVSVLTESHAEMAAEIVSLLGYPAVVRGNVIEVASGLVGVEQACAGLRSLQAVWMFGLFFGELHLLSVAGRLRVLAVVVIAALVGNVMRTVFLTWRIGVEGLHANEVWHDEAGMAVLIGTLVVAVVYAQWEAGRFTRSKAAAPIAATPGAWPRVWRPALLAVLLETLLVEVAVRHWYERGQDAVVTQRWELCDPSADWVAEAVHETTREILLCTSARQLQTSASSRTAALAAIFRWENDQTAASSLTNSHDPSVCMPAVGGRLLDQPGEVALKLGARELIFDVYRFETQGRVQTVFNAVWDAMRGESMPRAQRGVTVEDERLARVWASQRYADRDRVVLVLEGDYSVPAAVAWLQREAPRLLKPTVGKQRRG</sequence>
<evidence type="ECO:0000256" key="5">
    <source>
        <dbReference type="ARBA" id="ARBA00022801"/>
    </source>
</evidence>
<evidence type="ECO:0000313" key="9">
    <source>
        <dbReference type="EMBL" id="WRQ88657.1"/>
    </source>
</evidence>
<evidence type="ECO:0000256" key="6">
    <source>
        <dbReference type="ARBA" id="ARBA00022989"/>
    </source>
</evidence>
<evidence type="ECO:0000313" key="10">
    <source>
        <dbReference type="Proteomes" id="UP000738431"/>
    </source>
</evidence>
<keyword evidence="3" id="KW-0645">Protease</keyword>
<feature type="transmembrane region" description="Helical" evidence="8">
    <location>
        <begin position="49"/>
        <end position="67"/>
    </location>
</feature>
<protein>
    <submittedName>
        <fullName evidence="9">Exosortase/archaeosortase family protein</fullName>
    </submittedName>
</protein>
<gene>
    <name evidence="9" type="ORF">K1X11_004525</name>
</gene>
<dbReference type="Pfam" id="PF09721">
    <property type="entry name" value="Exosortase_EpsH"/>
    <property type="match status" value="1"/>
</dbReference>
<keyword evidence="2" id="KW-1003">Cell membrane</keyword>
<keyword evidence="5" id="KW-0378">Hydrolase</keyword>
<keyword evidence="4 8" id="KW-0812">Transmembrane</keyword>
<feature type="transmembrane region" description="Helical" evidence="8">
    <location>
        <begin position="21"/>
        <end position="37"/>
    </location>
</feature>
<keyword evidence="6 8" id="KW-1133">Transmembrane helix</keyword>
<evidence type="ECO:0000256" key="4">
    <source>
        <dbReference type="ARBA" id="ARBA00022692"/>
    </source>
</evidence>
<dbReference type="InterPro" id="IPR019127">
    <property type="entry name" value="Exosortase"/>
</dbReference>
<dbReference type="Proteomes" id="UP000738431">
    <property type="component" value="Chromosome"/>
</dbReference>
<proteinExistence type="predicted"/>
<evidence type="ECO:0000256" key="3">
    <source>
        <dbReference type="ARBA" id="ARBA00022670"/>
    </source>
</evidence>
<name>A0ABZ1CBF9_9BACT</name>
<evidence type="ECO:0000256" key="7">
    <source>
        <dbReference type="ARBA" id="ARBA00023136"/>
    </source>
</evidence>
<evidence type="ECO:0000256" key="1">
    <source>
        <dbReference type="ARBA" id="ARBA00004651"/>
    </source>
</evidence>
<organism evidence="9 10">
    <name type="scientific">Actomonas aquatica</name>
    <dbReference type="NCBI Taxonomy" id="2866162"/>
    <lineage>
        <taxon>Bacteria</taxon>
        <taxon>Pseudomonadati</taxon>
        <taxon>Verrucomicrobiota</taxon>
        <taxon>Opitutia</taxon>
        <taxon>Opitutales</taxon>
        <taxon>Opitutaceae</taxon>
        <taxon>Actomonas</taxon>
    </lineage>
</organism>
<feature type="transmembrane region" description="Helical" evidence="8">
    <location>
        <begin position="271"/>
        <end position="289"/>
    </location>
</feature>